<evidence type="ECO:0000313" key="11">
    <source>
        <dbReference type="Proteomes" id="UP001500724"/>
    </source>
</evidence>
<dbReference type="EMBL" id="BAAAGU010000004">
    <property type="protein sequence ID" value="GAA0633053.1"/>
    <property type="molecule type" value="Genomic_DNA"/>
</dbReference>
<evidence type="ECO:0000256" key="5">
    <source>
        <dbReference type="ARBA" id="ARBA00022989"/>
    </source>
</evidence>
<dbReference type="Proteomes" id="UP001500724">
    <property type="component" value="Unassembled WGS sequence"/>
</dbReference>
<dbReference type="PANTHER" id="PTHR43266:SF2">
    <property type="entry name" value="MAJOR FACILITATOR SUPERFAMILY (MFS) PROFILE DOMAIN-CONTAINING PROTEIN"/>
    <property type="match status" value="1"/>
</dbReference>
<feature type="transmembrane region" description="Helical" evidence="8">
    <location>
        <begin position="150"/>
        <end position="171"/>
    </location>
</feature>
<feature type="region of interest" description="Disordered" evidence="7">
    <location>
        <begin position="405"/>
        <end position="460"/>
    </location>
</feature>
<dbReference type="PANTHER" id="PTHR43266">
    <property type="entry name" value="MACROLIDE-EFFLUX PROTEIN"/>
    <property type="match status" value="1"/>
</dbReference>
<feature type="domain" description="Major facilitator superfamily (MFS) profile" evidence="9">
    <location>
        <begin position="1"/>
        <end position="172"/>
    </location>
</feature>
<evidence type="ECO:0000256" key="3">
    <source>
        <dbReference type="ARBA" id="ARBA00022475"/>
    </source>
</evidence>
<accession>A0ABN1H8S3</accession>
<dbReference type="InterPro" id="IPR011701">
    <property type="entry name" value="MFS"/>
</dbReference>
<dbReference type="Gene3D" id="1.20.1250.20">
    <property type="entry name" value="MFS general substrate transporter like domains"/>
    <property type="match status" value="1"/>
</dbReference>
<dbReference type="PROSITE" id="PS50850">
    <property type="entry name" value="MFS"/>
    <property type="match status" value="1"/>
</dbReference>
<keyword evidence="2" id="KW-0813">Transport</keyword>
<protein>
    <recommendedName>
        <fullName evidence="9">Major facilitator superfamily (MFS) profile domain-containing protein</fullName>
    </recommendedName>
</protein>
<evidence type="ECO:0000256" key="2">
    <source>
        <dbReference type="ARBA" id="ARBA00022448"/>
    </source>
</evidence>
<proteinExistence type="predicted"/>
<dbReference type="SUPFAM" id="SSF103473">
    <property type="entry name" value="MFS general substrate transporter"/>
    <property type="match status" value="1"/>
</dbReference>
<feature type="transmembrane region" description="Helical" evidence="8">
    <location>
        <begin position="223"/>
        <end position="252"/>
    </location>
</feature>
<keyword evidence="5 8" id="KW-1133">Transmembrane helix</keyword>
<feature type="transmembrane region" description="Helical" evidence="8">
    <location>
        <begin position="25"/>
        <end position="47"/>
    </location>
</feature>
<evidence type="ECO:0000256" key="7">
    <source>
        <dbReference type="SAM" id="MobiDB-lite"/>
    </source>
</evidence>
<evidence type="ECO:0000256" key="8">
    <source>
        <dbReference type="SAM" id="Phobius"/>
    </source>
</evidence>
<feature type="transmembrane region" description="Helical" evidence="8">
    <location>
        <begin position="54"/>
        <end position="76"/>
    </location>
</feature>
<dbReference type="CDD" id="cd06173">
    <property type="entry name" value="MFS_MefA_like"/>
    <property type="match status" value="1"/>
</dbReference>
<evidence type="ECO:0000256" key="4">
    <source>
        <dbReference type="ARBA" id="ARBA00022692"/>
    </source>
</evidence>
<evidence type="ECO:0000259" key="9">
    <source>
        <dbReference type="PROSITE" id="PS50850"/>
    </source>
</evidence>
<keyword evidence="11" id="KW-1185">Reference proteome</keyword>
<comment type="caution">
    <text evidence="10">The sequence shown here is derived from an EMBL/GenBank/DDBJ whole genome shotgun (WGS) entry which is preliminary data.</text>
</comment>
<feature type="transmembrane region" description="Helical" evidence="8">
    <location>
        <begin position="377"/>
        <end position="397"/>
    </location>
</feature>
<dbReference type="InterPro" id="IPR036259">
    <property type="entry name" value="MFS_trans_sf"/>
</dbReference>
<comment type="subcellular location">
    <subcellularLocation>
        <location evidence="1">Cell membrane</location>
        <topology evidence="1">Multi-pass membrane protein</topology>
    </subcellularLocation>
</comment>
<keyword evidence="6 8" id="KW-0472">Membrane</keyword>
<name>A0ABN1H8S3_9ACTN</name>
<dbReference type="Pfam" id="PF07690">
    <property type="entry name" value="MFS_1"/>
    <property type="match status" value="1"/>
</dbReference>
<evidence type="ECO:0000256" key="1">
    <source>
        <dbReference type="ARBA" id="ARBA00004651"/>
    </source>
</evidence>
<evidence type="ECO:0000256" key="6">
    <source>
        <dbReference type="ARBA" id="ARBA00023136"/>
    </source>
</evidence>
<keyword evidence="4 8" id="KW-0812">Transmembrane</keyword>
<dbReference type="InterPro" id="IPR020846">
    <property type="entry name" value="MFS_dom"/>
</dbReference>
<evidence type="ECO:0000313" key="10">
    <source>
        <dbReference type="EMBL" id="GAA0633053.1"/>
    </source>
</evidence>
<keyword evidence="3" id="KW-1003">Cell membrane</keyword>
<gene>
    <name evidence="10" type="ORF">GCM10009535_06040</name>
</gene>
<sequence length="460" mass="47546">MTGSALTGFALGVWVYLETGSTTQLALTFVLAFLPAIVFSPLAGALVDRWDRRVILLVGDAVGIGTTLTLGLLFTAGHLEPWHIFVTTVIRSLLRAMQVPALNSIVVLLAPKEQIGRANGLMGVANAISQTVAPALGGALMLAIGLNGVLFIDCATFFLNVVVLFLTRIPTPPASEAGSEGKGSLRSEIRQGWRVLAGNRALVTLAVFYAALDLSVGFVDILITPMVIGFASVSALGMVLTVGGVGLVLGSVTMASWGGPRRRVHGTAGFAIPLGLFLCLGSLRPSVTLVAIAAFGFMFCSMIIDGTSRSIIGTEVEPDLQGRAFATFNMITNTVLCSSYLLAGPVSDRIFEPLLAQDGALAGSVGDIIGTGPGRGMALLLGLLGLLVLATAVVGYLTPGLRGLSDKVTKPAEQSPEAEQSSEEEPARTADAGPSQDAGATGDTGRETTVGTARQPISDR</sequence>
<feature type="transmembrane region" description="Helical" evidence="8">
    <location>
        <begin position="264"/>
        <end position="283"/>
    </location>
</feature>
<organism evidence="10 11">
    <name type="scientific">Streptomyces thermocarboxydovorans</name>
    <dbReference type="NCBI Taxonomy" id="59298"/>
    <lineage>
        <taxon>Bacteria</taxon>
        <taxon>Bacillati</taxon>
        <taxon>Actinomycetota</taxon>
        <taxon>Actinomycetes</taxon>
        <taxon>Kitasatosporales</taxon>
        <taxon>Streptomycetaceae</taxon>
        <taxon>Streptomyces</taxon>
    </lineage>
</organism>
<reference evidence="10 11" key="1">
    <citation type="journal article" date="2019" name="Int. J. Syst. Evol. Microbiol.">
        <title>The Global Catalogue of Microorganisms (GCM) 10K type strain sequencing project: providing services to taxonomists for standard genome sequencing and annotation.</title>
        <authorList>
            <consortium name="The Broad Institute Genomics Platform"/>
            <consortium name="The Broad Institute Genome Sequencing Center for Infectious Disease"/>
            <person name="Wu L."/>
            <person name="Ma J."/>
        </authorList>
    </citation>
    <scope>NUCLEOTIDE SEQUENCE [LARGE SCALE GENOMIC DNA]</scope>
    <source>
        <strain evidence="10 11">JCM 10367</strain>
    </source>
</reference>